<dbReference type="GO" id="GO:0006635">
    <property type="term" value="P:fatty acid beta-oxidation"/>
    <property type="evidence" value="ECO:0007669"/>
    <property type="project" value="TreeGrafter"/>
</dbReference>
<name>A0A975W6S8_9RHOB</name>
<dbReference type="GeneID" id="80816587"/>
<dbReference type="Gene3D" id="3.90.226.10">
    <property type="entry name" value="2-enoyl-CoA Hydratase, Chain A, domain 1"/>
    <property type="match status" value="1"/>
</dbReference>
<protein>
    <submittedName>
        <fullName evidence="1">Enoyl-CoA hydratase</fullName>
    </submittedName>
</protein>
<dbReference type="RefSeq" id="WP_074834488.1">
    <property type="nucleotide sequence ID" value="NZ_CATLQZ010000005.1"/>
</dbReference>
<comment type="caution">
    <text evidence="1">The sequence shown here is derived from an EMBL/GenBank/DDBJ whole genome shotgun (WGS) entry which is preliminary data.</text>
</comment>
<gene>
    <name evidence="1" type="ORF">SAMN04487940_101317</name>
</gene>
<dbReference type="InterPro" id="IPR029045">
    <property type="entry name" value="ClpP/crotonase-like_dom_sf"/>
</dbReference>
<dbReference type="GO" id="GO:0003824">
    <property type="term" value="F:catalytic activity"/>
    <property type="evidence" value="ECO:0007669"/>
    <property type="project" value="UniProtKB-ARBA"/>
</dbReference>
<reference evidence="1 2" key="1">
    <citation type="submission" date="2016-10" db="EMBL/GenBank/DDBJ databases">
        <authorList>
            <person name="Varghese N."/>
            <person name="Submissions S."/>
        </authorList>
    </citation>
    <scope>NUCLEOTIDE SEQUENCE [LARGE SCALE GENOMIC DNA]</scope>
    <source>
        <strain evidence="1 2">FF3</strain>
    </source>
</reference>
<dbReference type="PANTHER" id="PTHR11941:SF54">
    <property type="entry name" value="ENOYL-COA HYDRATASE, MITOCHONDRIAL"/>
    <property type="match status" value="1"/>
</dbReference>
<organism evidence="1 2">
    <name type="scientific">Marinovum algicola</name>
    <dbReference type="NCBI Taxonomy" id="42444"/>
    <lineage>
        <taxon>Bacteria</taxon>
        <taxon>Pseudomonadati</taxon>
        <taxon>Pseudomonadota</taxon>
        <taxon>Alphaproteobacteria</taxon>
        <taxon>Rhodobacterales</taxon>
        <taxon>Roseobacteraceae</taxon>
        <taxon>Marinovum</taxon>
    </lineage>
</organism>
<dbReference type="AlphaFoldDB" id="A0A975W6S8"/>
<accession>A0A975W6S8</accession>
<dbReference type="PANTHER" id="PTHR11941">
    <property type="entry name" value="ENOYL-COA HYDRATASE-RELATED"/>
    <property type="match status" value="1"/>
</dbReference>
<dbReference type="SUPFAM" id="SSF52096">
    <property type="entry name" value="ClpP/crotonase"/>
    <property type="match status" value="1"/>
</dbReference>
<dbReference type="Proteomes" id="UP000182932">
    <property type="component" value="Unassembled WGS sequence"/>
</dbReference>
<dbReference type="InterPro" id="IPR001753">
    <property type="entry name" value="Enoyl-CoA_hydra/iso"/>
</dbReference>
<sequence length="254" mass="27269">MTQDTDGSVDFTHDGHVAEITLNRPAKHNALTPQMYRQIGQCCAEANETAAVHVVIFRGAGDRAFCAGSDIKALEGYEDFWAWRNRLDYIPPILSLRKPAIAAVKGWALGGGLEIALACDLRVVARSAIFAAPEVRLGWNGAGGAAQHLTRMCGQGQAMRLLLTGDRFDAEEAARIGMVEYLVAPGEELDSARAIAGQIAGHAPHATQGVKAAVRGAMDLSLEQGLRNENELMSLCFAKAEQAKMRARQSGDTR</sequence>
<proteinExistence type="predicted"/>
<dbReference type="Pfam" id="PF00378">
    <property type="entry name" value="ECH_1"/>
    <property type="match status" value="1"/>
</dbReference>
<keyword evidence="2" id="KW-1185">Reference proteome</keyword>
<dbReference type="CDD" id="cd06558">
    <property type="entry name" value="crotonase-like"/>
    <property type="match status" value="1"/>
</dbReference>
<evidence type="ECO:0000313" key="1">
    <source>
        <dbReference type="EMBL" id="SEI59157.1"/>
    </source>
</evidence>
<dbReference type="EMBL" id="FNYY01000001">
    <property type="protein sequence ID" value="SEI59157.1"/>
    <property type="molecule type" value="Genomic_DNA"/>
</dbReference>
<evidence type="ECO:0000313" key="2">
    <source>
        <dbReference type="Proteomes" id="UP000182932"/>
    </source>
</evidence>